<accession>A0A7C9F8K9</accession>
<sequence length="127" mass="14205">MVTEVKCRPLTATLNEARATGSDGEAYQVDCQLPILADAPELVAWVNRHGRRRFVLLARDTLGNCYLSGTPANGMRLSWGRQITARHSQNLVVRGLSQRPLARLASVDPEVLFPNREFDYTFDLSFS</sequence>
<comment type="caution">
    <text evidence="1">The sequence shown here is derived from an EMBL/GenBank/DDBJ whole genome shotgun (WGS) entry which is preliminary data.</text>
</comment>
<reference evidence="1 2" key="1">
    <citation type="submission" date="2019-10" db="EMBL/GenBank/DDBJ databases">
        <title>Draft Genome Sequence of Cytophagaceae sp. SJW1-29.</title>
        <authorList>
            <person name="Choi A."/>
        </authorList>
    </citation>
    <scope>NUCLEOTIDE SEQUENCE [LARGE SCALE GENOMIC DNA]</scope>
    <source>
        <strain evidence="1 2">SJW1-29</strain>
    </source>
</reference>
<dbReference type="RefSeq" id="WP_152764547.1">
    <property type="nucleotide sequence ID" value="NZ_WHLY01000002.1"/>
</dbReference>
<keyword evidence="2" id="KW-1185">Reference proteome</keyword>
<protein>
    <submittedName>
        <fullName evidence="1">Uncharacterized protein</fullName>
    </submittedName>
</protein>
<organism evidence="1 2">
    <name type="scientific">Salmonirosea aquatica</name>
    <dbReference type="NCBI Taxonomy" id="2654236"/>
    <lineage>
        <taxon>Bacteria</taxon>
        <taxon>Pseudomonadati</taxon>
        <taxon>Bacteroidota</taxon>
        <taxon>Cytophagia</taxon>
        <taxon>Cytophagales</taxon>
        <taxon>Spirosomataceae</taxon>
        <taxon>Salmonirosea</taxon>
    </lineage>
</organism>
<proteinExistence type="predicted"/>
<dbReference type="AlphaFoldDB" id="A0A7C9F8K9"/>
<gene>
    <name evidence="1" type="ORF">GBK04_25200</name>
</gene>
<evidence type="ECO:0000313" key="1">
    <source>
        <dbReference type="EMBL" id="MPR36546.1"/>
    </source>
</evidence>
<name>A0A7C9F8K9_9BACT</name>
<evidence type="ECO:0000313" key="2">
    <source>
        <dbReference type="Proteomes" id="UP000479293"/>
    </source>
</evidence>
<dbReference type="Proteomes" id="UP000479293">
    <property type="component" value="Unassembled WGS sequence"/>
</dbReference>
<dbReference type="EMBL" id="WHLY01000002">
    <property type="protein sequence ID" value="MPR36546.1"/>
    <property type="molecule type" value="Genomic_DNA"/>
</dbReference>